<dbReference type="InterPro" id="IPR009752">
    <property type="entry name" value="Phage_Mu_GpJ"/>
</dbReference>
<sequence length="170" mass="19122">MAEIVPEPTGYCSVEEIKKIFKTGQKIIKIGPATDAEDNITEDGVKQYIYDVERRIDARISFKYAIPLAVPVDEVINQIARRQTAYDIFVDIYPSREVDALPEAIKEWKELAESLLQDIITGSIALTVPTAEGTGIRAMTSHLKRARAVEVRLTGTDWQYLGYEYIVPDS</sequence>
<dbReference type="Pfam" id="PF07030">
    <property type="entry name" value="Phage_Mu_Gp36"/>
    <property type="match status" value="1"/>
</dbReference>
<comment type="caution">
    <text evidence="1">The sequence shown here is derived from an EMBL/GenBank/DDBJ whole genome shotgun (WGS) entry which is preliminary data.</text>
</comment>
<organism evidence="1">
    <name type="scientific">marine sediment metagenome</name>
    <dbReference type="NCBI Taxonomy" id="412755"/>
    <lineage>
        <taxon>unclassified sequences</taxon>
        <taxon>metagenomes</taxon>
        <taxon>ecological metagenomes</taxon>
    </lineage>
</organism>
<reference evidence="1" key="1">
    <citation type="journal article" date="2014" name="Front. Microbiol.">
        <title>High frequency of phylogenetically diverse reductive dehalogenase-homologous genes in deep subseafloor sedimentary metagenomes.</title>
        <authorList>
            <person name="Kawai M."/>
            <person name="Futagami T."/>
            <person name="Toyoda A."/>
            <person name="Takaki Y."/>
            <person name="Nishi S."/>
            <person name="Hori S."/>
            <person name="Arai W."/>
            <person name="Tsubouchi T."/>
            <person name="Morono Y."/>
            <person name="Uchiyama I."/>
            <person name="Ito T."/>
            <person name="Fujiyama A."/>
            <person name="Inagaki F."/>
            <person name="Takami H."/>
        </authorList>
    </citation>
    <scope>NUCLEOTIDE SEQUENCE</scope>
    <source>
        <strain evidence="1">Expedition CK06-06</strain>
    </source>
</reference>
<evidence type="ECO:0000313" key="1">
    <source>
        <dbReference type="EMBL" id="GAI19105.1"/>
    </source>
</evidence>
<accession>X1MWQ4</accession>
<dbReference type="AlphaFoldDB" id="X1MWQ4"/>
<protein>
    <submittedName>
        <fullName evidence="1">Uncharacterized protein</fullName>
    </submittedName>
</protein>
<proteinExistence type="predicted"/>
<gene>
    <name evidence="1" type="ORF">S06H3_31020</name>
</gene>
<name>X1MWQ4_9ZZZZ</name>
<dbReference type="EMBL" id="BARV01018326">
    <property type="protein sequence ID" value="GAI19105.1"/>
    <property type="molecule type" value="Genomic_DNA"/>
</dbReference>
<feature type="non-terminal residue" evidence="1">
    <location>
        <position position="170"/>
    </location>
</feature>